<organism evidence="1 2">
    <name type="scientific">Mesorhizobium huakuii</name>
    <dbReference type="NCBI Taxonomy" id="28104"/>
    <lineage>
        <taxon>Bacteria</taxon>
        <taxon>Pseudomonadati</taxon>
        <taxon>Pseudomonadota</taxon>
        <taxon>Alphaproteobacteria</taxon>
        <taxon>Hyphomicrobiales</taxon>
        <taxon>Phyllobacteriaceae</taxon>
        <taxon>Mesorhizobium</taxon>
    </lineage>
</organism>
<evidence type="ECO:0000313" key="1">
    <source>
        <dbReference type="EMBL" id="QND60974.1"/>
    </source>
</evidence>
<dbReference type="Proteomes" id="UP000515465">
    <property type="component" value="Chromosome"/>
</dbReference>
<dbReference type="AlphaFoldDB" id="A0A7G6T2J2"/>
<dbReference type="RefSeq" id="WP_183460275.1">
    <property type="nucleotide sequence ID" value="NZ_CP050296.1"/>
</dbReference>
<accession>A0A7G6T2J2</accession>
<sequence length="105" mass="12404">MTYSYRLRAMVPMLTDDEYREVVGDPATLYFQVKRFISRHGQWTEMKHPAADRYRERTGVTLHHTFWLLHVRRSDYGPDCPACGKPYRTPRAKFCAECGHDLPLK</sequence>
<gene>
    <name evidence="1" type="ORF">HB778_34220</name>
</gene>
<protein>
    <submittedName>
        <fullName evidence="1">Zinc-ribbon domain-containing protein</fullName>
    </submittedName>
</protein>
<evidence type="ECO:0000313" key="2">
    <source>
        <dbReference type="Proteomes" id="UP000515465"/>
    </source>
</evidence>
<reference evidence="2" key="1">
    <citation type="journal article" date="2020" name="Mol. Plant Microbe">
        <title>Rhizobial microsymbionts of the narrowly endemic Oxytropis species growing in Kamchatka are characterized by significant genetic diversity and possess a set of genes that are associated with T3SS and T6SS secretion systems and can affect the development of symbiosis.</title>
        <authorList>
            <person name="Safronova V."/>
            <person name="Guro P."/>
            <person name="Sazanova A."/>
            <person name="Kuznetsova I."/>
            <person name="Belimov A."/>
            <person name="Yakubov V."/>
            <person name="Chirak E."/>
            <person name="Afonin A."/>
            <person name="Gogolev Y."/>
            <person name="Andronov E."/>
            <person name="Tikhonovich I."/>
        </authorList>
    </citation>
    <scope>NUCLEOTIDE SEQUENCE [LARGE SCALE GENOMIC DNA]</scope>
    <source>
        <strain evidence="2">583</strain>
    </source>
</reference>
<name>A0A7G6T2J2_9HYPH</name>
<dbReference type="EMBL" id="CP050296">
    <property type="protein sequence ID" value="QND60974.1"/>
    <property type="molecule type" value="Genomic_DNA"/>
</dbReference>
<proteinExistence type="predicted"/>